<feature type="non-terminal residue" evidence="1">
    <location>
        <position position="1"/>
    </location>
</feature>
<name>A0AA42Q0B2_9BURK</name>
<gene>
    <name evidence="1" type="ORF">N5D63_11665</name>
</gene>
<dbReference type="Proteomes" id="UP001161065">
    <property type="component" value="Unassembled WGS sequence"/>
</dbReference>
<dbReference type="EMBL" id="JAOCEK010000008">
    <property type="protein sequence ID" value="MDH1334795.1"/>
    <property type="molecule type" value="Genomic_DNA"/>
</dbReference>
<accession>A0AA42Q0B2</accession>
<evidence type="ECO:0000313" key="2">
    <source>
        <dbReference type="Proteomes" id="UP001161065"/>
    </source>
</evidence>
<evidence type="ECO:0000313" key="1">
    <source>
        <dbReference type="EMBL" id="MDH1334795.1"/>
    </source>
</evidence>
<protein>
    <submittedName>
        <fullName evidence="1">Uncharacterized protein</fullName>
    </submittedName>
</protein>
<reference evidence="1" key="1">
    <citation type="submission" date="2022-09" db="EMBL/GenBank/DDBJ databases">
        <title>Intensive care unit water sources are persistently colonized with multi-drug resistant bacteria and are the site of extensive horizontal gene transfer of antibiotic resistance genes.</title>
        <authorList>
            <person name="Diorio-Toth L."/>
        </authorList>
    </citation>
    <scope>NUCLEOTIDE SEQUENCE</scope>
    <source>
        <strain evidence="1">GD03832</strain>
    </source>
</reference>
<dbReference type="RefSeq" id="WP_280008263.1">
    <property type="nucleotide sequence ID" value="NZ_JAOCEK010000008.1"/>
</dbReference>
<organism evidence="1 2">
    <name type="scientific">Comamonas thiooxydans</name>
    <dbReference type="NCBI Taxonomy" id="363952"/>
    <lineage>
        <taxon>Bacteria</taxon>
        <taxon>Pseudomonadati</taxon>
        <taxon>Pseudomonadota</taxon>
        <taxon>Betaproteobacteria</taxon>
        <taxon>Burkholderiales</taxon>
        <taxon>Comamonadaceae</taxon>
        <taxon>Comamonas</taxon>
    </lineage>
</organism>
<dbReference type="AlphaFoldDB" id="A0AA42Q0B2"/>
<comment type="caution">
    <text evidence="1">The sequence shown here is derived from an EMBL/GenBank/DDBJ whole genome shotgun (WGS) entry which is preliminary data.</text>
</comment>
<sequence length="64" mass="7093">PRPPASWVANYEPVGCLEMKPVLALCVIRALLLITGNYEKVMPPPLSWRALPPYMQDSPAFGLI</sequence>
<proteinExistence type="predicted"/>